<keyword evidence="4" id="KW-1185">Reference proteome</keyword>
<protein>
    <submittedName>
        <fullName evidence="3">Uncharacterized protein</fullName>
    </submittedName>
</protein>
<sequence length="160" mass="17815">MLVCALLVALSFSFSAGQLPDLGAPDSNNQISEFTPDDSVARRTDTAPDNVDATPLVITTPPSTTPSTGQLITTPITTTAVPSTTTRKPQTNVFSNVQPRQFYYNYPNENFNHPFDFPIYNPNTNTWSNSQPQQPMQQPMQQTNYQYAGPNLPWWMLAEI</sequence>
<feature type="region of interest" description="Disordered" evidence="1">
    <location>
        <begin position="40"/>
        <end position="71"/>
    </location>
</feature>
<evidence type="ECO:0000256" key="2">
    <source>
        <dbReference type="SAM" id="SignalP"/>
    </source>
</evidence>
<accession>A0AAE0YCZ7</accession>
<organism evidence="3 4">
    <name type="scientific">Elysia crispata</name>
    <name type="common">lettuce slug</name>
    <dbReference type="NCBI Taxonomy" id="231223"/>
    <lineage>
        <taxon>Eukaryota</taxon>
        <taxon>Metazoa</taxon>
        <taxon>Spiralia</taxon>
        <taxon>Lophotrochozoa</taxon>
        <taxon>Mollusca</taxon>
        <taxon>Gastropoda</taxon>
        <taxon>Heterobranchia</taxon>
        <taxon>Euthyneura</taxon>
        <taxon>Panpulmonata</taxon>
        <taxon>Sacoglossa</taxon>
        <taxon>Placobranchoidea</taxon>
        <taxon>Plakobranchidae</taxon>
        <taxon>Elysia</taxon>
    </lineage>
</organism>
<feature type="chain" id="PRO_5041943958" evidence="2">
    <location>
        <begin position="18"/>
        <end position="160"/>
    </location>
</feature>
<keyword evidence="2" id="KW-0732">Signal</keyword>
<gene>
    <name evidence="3" type="ORF">RRG08_034410</name>
</gene>
<comment type="caution">
    <text evidence="3">The sequence shown here is derived from an EMBL/GenBank/DDBJ whole genome shotgun (WGS) entry which is preliminary data.</text>
</comment>
<name>A0AAE0YCZ7_9GAST</name>
<reference evidence="3" key="1">
    <citation type="journal article" date="2023" name="G3 (Bethesda)">
        <title>A reference genome for the long-term kleptoplast-retaining sea slug Elysia crispata morphotype clarki.</title>
        <authorList>
            <person name="Eastman K.E."/>
            <person name="Pendleton A.L."/>
            <person name="Shaikh M.A."/>
            <person name="Suttiyut T."/>
            <person name="Ogas R."/>
            <person name="Tomko P."/>
            <person name="Gavelis G."/>
            <person name="Widhalm J.R."/>
            <person name="Wisecaver J.H."/>
        </authorList>
    </citation>
    <scope>NUCLEOTIDE SEQUENCE</scope>
    <source>
        <strain evidence="3">ECLA1</strain>
    </source>
</reference>
<dbReference type="EMBL" id="JAWDGP010006429">
    <property type="protein sequence ID" value="KAK3741365.1"/>
    <property type="molecule type" value="Genomic_DNA"/>
</dbReference>
<dbReference type="Proteomes" id="UP001283361">
    <property type="component" value="Unassembled WGS sequence"/>
</dbReference>
<evidence type="ECO:0000256" key="1">
    <source>
        <dbReference type="SAM" id="MobiDB-lite"/>
    </source>
</evidence>
<evidence type="ECO:0000313" key="3">
    <source>
        <dbReference type="EMBL" id="KAK3741365.1"/>
    </source>
</evidence>
<proteinExistence type="predicted"/>
<evidence type="ECO:0000313" key="4">
    <source>
        <dbReference type="Proteomes" id="UP001283361"/>
    </source>
</evidence>
<feature type="signal peptide" evidence="2">
    <location>
        <begin position="1"/>
        <end position="17"/>
    </location>
</feature>
<feature type="compositionally biased region" description="Low complexity" evidence="1">
    <location>
        <begin position="59"/>
        <end position="71"/>
    </location>
</feature>
<dbReference type="AlphaFoldDB" id="A0AAE0YCZ7"/>